<sequence>MSFFFCLVHIAQW</sequence>
<dbReference type="EMBL" id="GBRH01275307">
    <property type="protein sequence ID" value="JAD22588.1"/>
    <property type="molecule type" value="Transcribed_RNA"/>
</dbReference>
<protein>
    <submittedName>
        <fullName evidence="1">Uncharacterized protein</fullName>
    </submittedName>
</protein>
<reference evidence="1" key="2">
    <citation type="journal article" date="2015" name="Data Brief">
        <title>Shoot transcriptome of the giant reed, Arundo donax.</title>
        <authorList>
            <person name="Barrero R.A."/>
            <person name="Guerrero F.D."/>
            <person name="Moolhuijzen P."/>
            <person name="Goolsby J.A."/>
            <person name="Tidwell J."/>
            <person name="Bellgard S.E."/>
            <person name="Bellgard M.I."/>
        </authorList>
    </citation>
    <scope>NUCLEOTIDE SEQUENCE</scope>
    <source>
        <tissue evidence="1">Shoot tissue taken approximately 20 cm above the soil surface</tissue>
    </source>
</reference>
<evidence type="ECO:0000313" key="1">
    <source>
        <dbReference type="EMBL" id="JAD22588.1"/>
    </source>
</evidence>
<organism evidence="1">
    <name type="scientific">Arundo donax</name>
    <name type="common">Giant reed</name>
    <name type="synonym">Donax arundinaceus</name>
    <dbReference type="NCBI Taxonomy" id="35708"/>
    <lineage>
        <taxon>Eukaryota</taxon>
        <taxon>Viridiplantae</taxon>
        <taxon>Streptophyta</taxon>
        <taxon>Embryophyta</taxon>
        <taxon>Tracheophyta</taxon>
        <taxon>Spermatophyta</taxon>
        <taxon>Magnoliopsida</taxon>
        <taxon>Liliopsida</taxon>
        <taxon>Poales</taxon>
        <taxon>Poaceae</taxon>
        <taxon>PACMAD clade</taxon>
        <taxon>Arundinoideae</taxon>
        <taxon>Arundineae</taxon>
        <taxon>Arundo</taxon>
    </lineage>
</organism>
<accession>A0A0A8YAY6</accession>
<reference evidence="1" key="1">
    <citation type="submission" date="2014-09" db="EMBL/GenBank/DDBJ databases">
        <authorList>
            <person name="Magalhaes I.L.F."/>
            <person name="Oliveira U."/>
            <person name="Santos F.R."/>
            <person name="Vidigal T.H.D.A."/>
            <person name="Brescovit A.D."/>
            <person name="Santos A.J."/>
        </authorList>
    </citation>
    <scope>NUCLEOTIDE SEQUENCE</scope>
    <source>
        <tissue evidence="1">Shoot tissue taken approximately 20 cm above the soil surface</tissue>
    </source>
</reference>
<proteinExistence type="predicted"/>
<name>A0A0A8YAY6_ARUDO</name>